<dbReference type="PROSITE" id="PS50860">
    <property type="entry name" value="AA_TRNA_LIGASE_II_ALA"/>
    <property type="match status" value="1"/>
</dbReference>
<dbReference type="HAMAP" id="MF_00036_B">
    <property type="entry name" value="Ala_tRNA_synth_B"/>
    <property type="match status" value="1"/>
</dbReference>
<evidence type="ECO:0000256" key="12">
    <source>
        <dbReference type="SAM" id="Coils"/>
    </source>
</evidence>
<dbReference type="Proteomes" id="UP000233256">
    <property type="component" value="Unassembled WGS sequence"/>
</dbReference>
<keyword evidence="11" id="KW-0963">Cytoplasm</keyword>
<dbReference type="Gene3D" id="3.30.54.20">
    <property type="match status" value="1"/>
</dbReference>
<dbReference type="SUPFAM" id="SSF55186">
    <property type="entry name" value="ThrRS/AlaRS common domain"/>
    <property type="match status" value="1"/>
</dbReference>
<dbReference type="Pfam" id="PF01411">
    <property type="entry name" value="tRNA-synt_2c"/>
    <property type="match status" value="1"/>
</dbReference>
<evidence type="ECO:0000313" key="14">
    <source>
        <dbReference type="EMBL" id="PKK91504.1"/>
    </source>
</evidence>
<dbReference type="InterPro" id="IPR002318">
    <property type="entry name" value="Ala-tRNA-lgiase_IIc"/>
</dbReference>
<keyword evidence="5 11" id="KW-0547">Nucleotide-binding</keyword>
<evidence type="ECO:0000256" key="10">
    <source>
        <dbReference type="ARBA" id="ARBA00023146"/>
    </source>
</evidence>
<name>A0A2N1PT40_9BACT</name>
<dbReference type="SUPFAM" id="SSF50447">
    <property type="entry name" value="Translation proteins"/>
    <property type="match status" value="1"/>
</dbReference>
<dbReference type="SMART" id="SM00863">
    <property type="entry name" value="tRNA_SAD"/>
    <property type="match status" value="1"/>
</dbReference>
<organism evidence="14 15">
    <name type="scientific">Candidatus Wallbacteria bacterium HGW-Wallbacteria-1</name>
    <dbReference type="NCBI Taxonomy" id="2013854"/>
    <lineage>
        <taxon>Bacteria</taxon>
        <taxon>Candidatus Walliibacteriota</taxon>
    </lineage>
</organism>
<dbReference type="InterPro" id="IPR012947">
    <property type="entry name" value="tRNA_SAD"/>
</dbReference>
<dbReference type="CDD" id="cd00673">
    <property type="entry name" value="AlaRS_core"/>
    <property type="match status" value="1"/>
</dbReference>
<keyword evidence="2 11" id="KW-0820">tRNA-binding</keyword>
<evidence type="ECO:0000256" key="6">
    <source>
        <dbReference type="ARBA" id="ARBA00022833"/>
    </source>
</evidence>
<evidence type="ECO:0000256" key="2">
    <source>
        <dbReference type="ARBA" id="ARBA00022555"/>
    </source>
</evidence>
<gene>
    <name evidence="11" type="primary">alaS</name>
    <name evidence="14" type="ORF">CVV64_07040</name>
</gene>
<keyword evidence="6 11" id="KW-0862">Zinc</keyword>
<dbReference type="InterPro" id="IPR018165">
    <property type="entry name" value="Ala-tRNA-synth_IIc_core"/>
</dbReference>
<comment type="cofactor">
    <cofactor evidence="11">
        <name>Zn(2+)</name>
        <dbReference type="ChEBI" id="CHEBI:29105"/>
    </cofactor>
    <text evidence="11">Binds 1 zinc ion per subunit.</text>
</comment>
<feature type="coiled-coil region" evidence="12">
    <location>
        <begin position="729"/>
        <end position="763"/>
    </location>
</feature>
<dbReference type="GO" id="GO:0000049">
    <property type="term" value="F:tRNA binding"/>
    <property type="evidence" value="ECO:0007669"/>
    <property type="project" value="UniProtKB-KW"/>
</dbReference>
<feature type="binding site" evidence="11">
    <location>
        <position position="670"/>
    </location>
    <ligand>
        <name>Zn(2+)</name>
        <dbReference type="ChEBI" id="CHEBI:29105"/>
    </ligand>
</feature>
<comment type="subcellular location">
    <subcellularLocation>
        <location evidence="11">Cytoplasm</location>
    </subcellularLocation>
</comment>
<proteinExistence type="inferred from homology"/>
<dbReference type="PANTHER" id="PTHR11777">
    <property type="entry name" value="ALANYL-TRNA SYNTHETASE"/>
    <property type="match status" value="1"/>
</dbReference>
<dbReference type="InterPro" id="IPR003156">
    <property type="entry name" value="DHHA1_dom"/>
</dbReference>
<dbReference type="InterPro" id="IPR045864">
    <property type="entry name" value="aa-tRNA-synth_II/BPL/LPL"/>
</dbReference>
<dbReference type="Pfam" id="PF07973">
    <property type="entry name" value="tRNA_SAD"/>
    <property type="match status" value="1"/>
</dbReference>
<dbReference type="AlphaFoldDB" id="A0A2N1PT40"/>
<dbReference type="SUPFAM" id="SSF101353">
    <property type="entry name" value="Putative anticodon-binding domain of alanyl-tRNA synthetase (AlaRS)"/>
    <property type="match status" value="1"/>
</dbReference>
<reference evidence="14 15" key="1">
    <citation type="journal article" date="2017" name="ISME J.">
        <title>Potential for microbial H2 and metal transformations associated with novel bacteria and archaea in deep terrestrial subsurface sediments.</title>
        <authorList>
            <person name="Hernsdorf A.W."/>
            <person name="Amano Y."/>
            <person name="Miyakawa K."/>
            <person name="Ise K."/>
            <person name="Suzuki Y."/>
            <person name="Anantharaman K."/>
            <person name="Probst A."/>
            <person name="Burstein D."/>
            <person name="Thomas B.C."/>
            <person name="Banfield J.F."/>
        </authorList>
    </citation>
    <scope>NUCLEOTIDE SEQUENCE [LARGE SCALE GENOMIC DNA]</scope>
    <source>
        <strain evidence="14">HGW-Wallbacteria-1</strain>
    </source>
</reference>
<dbReference type="InterPro" id="IPR009000">
    <property type="entry name" value="Transl_B-barrel_sf"/>
</dbReference>
<keyword evidence="9 11" id="KW-0648">Protein biosynthesis</keyword>
<dbReference type="FunFam" id="3.10.310.40:FF:000001">
    <property type="entry name" value="Alanine--tRNA ligase"/>
    <property type="match status" value="1"/>
</dbReference>
<dbReference type="InterPro" id="IPR018164">
    <property type="entry name" value="Ala-tRNA-synth_IIc_N"/>
</dbReference>
<evidence type="ECO:0000256" key="9">
    <source>
        <dbReference type="ARBA" id="ARBA00022917"/>
    </source>
</evidence>
<dbReference type="SUPFAM" id="SSF55681">
    <property type="entry name" value="Class II aaRS and biotin synthetases"/>
    <property type="match status" value="1"/>
</dbReference>
<evidence type="ECO:0000256" key="5">
    <source>
        <dbReference type="ARBA" id="ARBA00022741"/>
    </source>
</evidence>
<comment type="domain">
    <text evidence="11">Consists of three domains; the N-terminal catalytic domain, the editing domain and the C-terminal C-Ala domain. The editing domain removes incorrectly charged amino acids, while the C-Ala domain, along with tRNA(Ala), serves as a bridge to cooperatively bring together the editing and aminoacylation centers thus stimulating deacylation of misacylated tRNAs.</text>
</comment>
<dbReference type="GO" id="GO:0002161">
    <property type="term" value="F:aminoacyl-tRNA deacylase activity"/>
    <property type="evidence" value="ECO:0007669"/>
    <property type="project" value="TreeGrafter"/>
</dbReference>
<comment type="catalytic activity">
    <reaction evidence="11">
        <text>tRNA(Ala) + L-alanine + ATP = L-alanyl-tRNA(Ala) + AMP + diphosphate</text>
        <dbReference type="Rhea" id="RHEA:12540"/>
        <dbReference type="Rhea" id="RHEA-COMP:9657"/>
        <dbReference type="Rhea" id="RHEA-COMP:9923"/>
        <dbReference type="ChEBI" id="CHEBI:30616"/>
        <dbReference type="ChEBI" id="CHEBI:33019"/>
        <dbReference type="ChEBI" id="CHEBI:57972"/>
        <dbReference type="ChEBI" id="CHEBI:78442"/>
        <dbReference type="ChEBI" id="CHEBI:78497"/>
        <dbReference type="ChEBI" id="CHEBI:456215"/>
        <dbReference type="EC" id="6.1.1.7"/>
    </reaction>
</comment>
<evidence type="ECO:0000313" key="15">
    <source>
        <dbReference type="Proteomes" id="UP000233256"/>
    </source>
</evidence>
<sequence>MNSKEIRAGFIDFFRERGHAFVESSTVVPKGDTTLLFTNAGMNQFKDVFLGIGSRPYTRAANTQKCMRVSGKHNDLDAVGRDTYHHTFFEMLGNWSFGDYYKKEAISWAWELLTDVWGLPKDKLYATVYKDDQEAEDLWKSLTDIDHERILRFAEKENFWEMGDTGPCGPCSEIHIDLGPERCDLSKPHKCQVNGECGRYIELWNLVFIQYNRDETGALTTLPSKHVDTGAGFERVTMVLQGADSNYSTDVFMPIINEIARLSGTPYPGNCPEGMAHRVIADHIRALTFTIADGALPGNEGRGYVLRRLLRRAARFGLKLGIREPFLHRLIEVVIKVMGEAFPEIVSRRSQVEDVIRNEEEKFARTLGTGLELLDNLIASLPERGMKIIPGDEAFKLYDTYGFPYELTEEIAVEKGFGVDRPGFDEMMSQQRERARAARKKGVFVAEGGLPGLETIVSGHSFVGYGADETQASVLGIWRDGLEASLLPEGEEGFVLLDRCPFYGESGGQTGDQGILRGSELEATVEDTVKLAGACVCLVKVGSGDLGTGMTLTARVSTENRRATERNHTATHLLHRALKDVLGDHVNQAGSLVEPGRLRFDFTHFDRLEKEQIRDIENRVNSRILADLPVNVNEMGYDEAMGTGAMALFEEKYGDRVRVVEVEGYSRELCGGTHVSRTGMIGSFRVVAEASVSQGIRRIEALTGHRCLQLLDTSRETVDQICHVLGAPADGVVKAVENLRETLREKEREINQLRDTAMMSEMDTFLSRSIEVEGVRVVPAIVRGVEMDKLRTLADRIMEKIGGRGVVVTGSDHDGKAFLVAKVSRDLISSVKAGDLVREMASICGGGGGGRPDMAQAGGKDPSKIAEALEAGVSMARKALHG</sequence>
<dbReference type="EC" id="6.1.1.7" evidence="11"/>
<evidence type="ECO:0000259" key="13">
    <source>
        <dbReference type="PROSITE" id="PS50860"/>
    </source>
</evidence>
<feature type="binding site" evidence="11">
    <location>
        <position position="674"/>
    </location>
    <ligand>
        <name>Zn(2+)</name>
        <dbReference type="ChEBI" id="CHEBI:29105"/>
    </ligand>
</feature>
<comment type="caution">
    <text evidence="14">The sequence shown here is derived from an EMBL/GenBank/DDBJ whole genome shotgun (WGS) entry which is preliminary data.</text>
</comment>
<dbReference type="InterPro" id="IPR018163">
    <property type="entry name" value="Thr/Ala-tRNA-synth_IIc_edit"/>
</dbReference>
<dbReference type="GO" id="GO:0008270">
    <property type="term" value="F:zinc ion binding"/>
    <property type="evidence" value="ECO:0007669"/>
    <property type="project" value="UniProtKB-UniRule"/>
</dbReference>
<dbReference type="EMBL" id="PGXC01000003">
    <property type="protein sequence ID" value="PKK91504.1"/>
    <property type="molecule type" value="Genomic_DNA"/>
</dbReference>
<dbReference type="FunFam" id="3.30.930.10:FF:000004">
    <property type="entry name" value="Alanine--tRNA ligase"/>
    <property type="match status" value="1"/>
</dbReference>
<dbReference type="Gene3D" id="2.40.30.130">
    <property type="match status" value="1"/>
</dbReference>
<comment type="similarity">
    <text evidence="1 11">Belongs to the class-II aminoacyl-tRNA synthetase family.</text>
</comment>
<dbReference type="GO" id="GO:0005524">
    <property type="term" value="F:ATP binding"/>
    <property type="evidence" value="ECO:0007669"/>
    <property type="project" value="UniProtKB-UniRule"/>
</dbReference>
<dbReference type="Gene3D" id="3.30.930.10">
    <property type="entry name" value="Bira Bifunctional Protein, Domain 2"/>
    <property type="match status" value="1"/>
</dbReference>
<feature type="domain" description="Alanyl-transfer RNA synthetases family profile" evidence="13">
    <location>
        <begin position="1"/>
        <end position="713"/>
    </location>
</feature>
<dbReference type="FunFam" id="3.30.980.10:FF:000004">
    <property type="entry name" value="Alanine--tRNA ligase, cytoplasmic"/>
    <property type="match status" value="1"/>
</dbReference>
<keyword evidence="4 11" id="KW-0479">Metal-binding</keyword>
<evidence type="ECO:0000256" key="8">
    <source>
        <dbReference type="ARBA" id="ARBA00022884"/>
    </source>
</evidence>
<dbReference type="GO" id="GO:0006419">
    <property type="term" value="P:alanyl-tRNA aminoacylation"/>
    <property type="evidence" value="ECO:0007669"/>
    <property type="project" value="UniProtKB-UniRule"/>
</dbReference>
<dbReference type="PANTHER" id="PTHR11777:SF9">
    <property type="entry name" value="ALANINE--TRNA LIGASE, CYTOPLASMIC"/>
    <property type="match status" value="1"/>
</dbReference>
<feature type="binding site" evidence="11">
    <location>
        <position position="568"/>
    </location>
    <ligand>
        <name>Zn(2+)</name>
        <dbReference type="ChEBI" id="CHEBI:29105"/>
    </ligand>
</feature>
<keyword evidence="10 11" id="KW-0030">Aminoacyl-tRNA synthetase</keyword>
<evidence type="ECO:0000256" key="1">
    <source>
        <dbReference type="ARBA" id="ARBA00008226"/>
    </source>
</evidence>
<dbReference type="InterPro" id="IPR023033">
    <property type="entry name" value="Ala_tRNA_ligase_euk/bac"/>
</dbReference>
<evidence type="ECO:0000256" key="4">
    <source>
        <dbReference type="ARBA" id="ARBA00022723"/>
    </source>
</evidence>
<evidence type="ECO:0000256" key="7">
    <source>
        <dbReference type="ARBA" id="ARBA00022840"/>
    </source>
</evidence>
<keyword evidence="12" id="KW-0175">Coiled coil</keyword>
<dbReference type="InterPro" id="IPR050058">
    <property type="entry name" value="Ala-tRNA_ligase"/>
</dbReference>
<evidence type="ECO:0000256" key="11">
    <source>
        <dbReference type="HAMAP-Rule" id="MF_00036"/>
    </source>
</evidence>
<accession>A0A2N1PT40</accession>
<keyword evidence="7 11" id="KW-0067">ATP-binding</keyword>
<feature type="binding site" evidence="11">
    <location>
        <position position="572"/>
    </location>
    <ligand>
        <name>Zn(2+)</name>
        <dbReference type="ChEBI" id="CHEBI:29105"/>
    </ligand>
</feature>
<dbReference type="FunFam" id="3.30.54.20:FF:000001">
    <property type="entry name" value="Alanine--tRNA ligase"/>
    <property type="match status" value="1"/>
</dbReference>
<evidence type="ECO:0000256" key="3">
    <source>
        <dbReference type="ARBA" id="ARBA00022598"/>
    </source>
</evidence>
<dbReference type="Gene3D" id="3.10.310.40">
    <property type="match status" value="1"/>
</dbReference>
<comment type="function">
    <text evidence="11">Catalyzes the attachment of alanine to tRNA(Ala) in a two-step reaction: alanine is first activated by ATP to form Ala-AMP and then transferred to the acceptor end of tRNA(Ala). Also edits incorrectly charged Ser-tRNA(Ala) and Gly-tRNA(Ala) via its editing domain.</text>
</comment>
<dbReference type="InterPro" id="IPR018162">
    <property type="entry name" value="Ala-tRNA-ligase_IIc_anticod-bd"/>
</dbReference>
<dbReference type="NCBIfam" id="TIGR00344">
    <property type="entry name" value="alaS"/>
    <property type="match status" value="1"/>
</dbReference>
<protein>
    <recommendedName>
        <fullName evidence="11">Alanine--tRNA ligase</fullName>
        <ecNumber evidence="11">6.1.1.7</ecNumber>
    </recommendedName>
    <alternativeName>
        <fullName evidence="11">Alanyl-tRNA synthetase</fullName>
        <shortName evidence="11">AlaRS</shortName>
    </alternativeName>
</protein>
<keyword evidence="8 11" id="KW-0694">RNA-binding</keyword>
<dbReference type="Pfam" id="PF02272">
    <property type="entry name" value="DHHA1"/>
    <property type="match status" value="1"/>
</dbReference>
<keyword evidence="3 11" id="KW-0436">Ligase</keyword>
<dbReference type="PRINTS" id="PR00980">
    <property type="entry name" value="TRNASYNTHALA"/>
</dbReference>
<dbReference type="GO" id="GO:0004813">
    <property type="term" value="F:alanine-tRNA ligase activity"/>
    <property type="evidence" value="ECO:0007669"/>
    <property type="project" value="UniProtKB-UniRule"/>
</dbReference>
<dbReference type="Gene3D" id="3.30.980.10">
    <property type="entry name" value="Threonyl-trna Synthetase, Chain A, domain 2"/>
    <property type="match status" value="1"/>
</dbReference>
<dbReference type="GO" id="GO:0005829">
    <property type="term" value="C:cytosol"/>
    <property type="evidence" value="ECO:0007669"/>
    <property type="project" value="TreeGrafter"/>
</dbReference>